<accession>A0A9X6UCC3</accession>
<evidence type="ECO:0000313" key="1">
    <source>
        <dbReference type="EMBL" id="PEN97907.1"/>
    </source>
</evidence>
<sequence length="60" mass="6992">MFSEYQEKLKQLQLQKQSMQNIVDVVCDGDRDHVSSQLSIDIRGVYTIEDMQNMHEKGGF</sequence>
<dbReference type="AlphaFoldDB" id="A0A9X6UCC3"/>
<proteinExistence type="predicted"/>
<dbReference type="EMBL" id="NUAN01000071">
    <property type="protein sequence ID" value="PEN97907.1"/>
    <property type="molecule type" value="Genomic_DNA"/>
</dbReference>
<dbReference type="Proteomes" id="UP000220691">
    <property type="component" value="Unassembled WGS sequence"/>
</dbReference>
<comment type="caution">
    <text evidence="1">The sequence shown here is derived from an EMBL/GenBank/DDBJ whole genome shotgun (WGS) entry which is preliminary data.</text>
</comment>
<evidence type="ECO:0000313" key="2">
    <source>
        <dbReference type="Proteomes" id="UP000220691"/>
    </source>
</evidence>
<organism evidence="1 2">
    <name type="scientific">Bacillus cereus</name>
    <dbReference type="NCBI Taxonomy" id="1396"/>
    <lineage>
        <taxon>Bacteria</taxon>
        <taxon>Bacillati</taxon>
        <taxon>Bacillota</taxon>
        <taxon>Bacilli</taxon>
        <taxon>Bacillales</taxon>
        <taxon>Bacillaceae</taxon>
        <taxon>Bacillus</taxon>
        <taxon>Bacillus cereus group</taxon>
    </lineage>
</organism>
<protein>
    <submittedName>
        <fullName evidence="1">Uncharacterized protein</fullName>
    </submittedName>
</protein>
<name>A0A9X6UCC3_BACCE</name>
<gene>
    <name evidence="1" type="ORF">CN553_11985</name>
</gene>
<reference evidence="1 2" key="1">
    <citation type="submission" date="2017-09" db="EMBL/GenBank/DDBJ databases">
        <title>Large-scale bioinformatics analysis of Bacillus genomes uncovers conserved roles of natural products in bacterial physiology.</title>
        <authorList>
            <consortium name="Agbiome Team Llc"/>
            <person name="Bleich R.M."/>
            <person name="Kirk G.J."/>
            <person name="Santa Maria K.C."/>
            <person name="Allen S.E."/>
            <person name="Farag S."/>
            <person name="Shank E.A."/>
            <person name="Bowers A."/>
        </authorList>
    </citation>
    <scope>NUCLEOTIDE SEQUENCE [LARGE SCALE GENOMIC DNA]</scope>
    <source>
        <strain evidence="1 2">AFS027647</strain>
    </source>
</reference>